<dbReference type="Pfam" id="PF13432">
    <property type="entry name" value="TPR_16"/>
    <property type="match status" value="3"/>
</dbReference>
<dbReference type="Pfam" id="PF07719">
    <property type="entry name" value="TPR_2"/>
    <property type="match status" value="1"/>
</dbReference>
<feature type="repeat" description="TPR" evidence="3">
    <location>
        <begin position="156"/>
        <end position="189"/>
    </location>
</feature>
<evidence type="ECO:0000256" key="4">
    <source>
        <dbReference type="SAM" id="SignalP"/>
    </source>
</evidence>
<feature type="chain" id="PRO_5046984162" evidence="4">
    <location>
        <begin position="19"/>
        <end position="438"/>
    </location>
</feature>
<evidence type="ECO:0000256" key="2">
    <source>
        <dbReference type="ARBA" id="ARBA00022803"/>
    </source>
</evidence>
<sequence>MKPLLFLLVLSSALNALPQVPIPVSSLWKSETFRKQFTASYGIDAAVEPRISPEEKQILDAVAGKMQEEDRNGAILKLKENIRLSDSPALQFTLANLLTEENRTAEAVPHFEKAVSLYPSFRDAYRNLALALVQEGRTREAMEPLVRAIELRAADGLTYGLLAYVHSDAGQYASALQAYRQAQLLMPDEWQWKLGEANTLLALEAYSAAAKHFGELIARQPENEQLWLAQADAFLADGKIEQAIANREIVRGMDKLNPDERLVLGHLYLSIDLPNPALDCYLESIADVEPAAAMEALNRLIAARQWKQAETLIPAMPVTGPEVKRAKAFIQIQSGEIPAGIRTLEHVVSKNPLDFEALLMLGKAYRQTGQWEKSTLILEQAARGKTTEIEALLMLGQVFAEQGRFDDAIQTLEKAYRLQPNPSVSEYIAAIRSLQRHS</sequence>
<feature type="signal peptide" evidence="4">
    <location>
        <begin position="1"/>
        <end position="18"/>
    </location>
</feature>
<gene>
    <name evidence="5" type="ORF">P9H32_05855</name>
</gene>
<feature type="repeat" description="TPR" evidence="3">
    <location>
        <begin position="88"/>
        <end position="121"/>
    </location>
</feature>
<organism evidence="5 6">
    <name type="scientific">Pontiella agarivorans</name>
    <dbReference type="NCBI Taxonomy" id="3038953"/>
    <lineage>
        <taxon>Bacteria</taxon>
        <taxon>Pseudomonadati</taxon>
        <taxon>Kiritimatiellota</taxon>
        <taxon>Kiritimatiellia</taxon>
        <taxon>Kiritimatiellales</taxon>
        <taxon>Pontiellaceae</taxon>
        <taxon>Pontiella</taxon>
    </lineage>
</organism>
<comment type="caution">
    <text evidence="5">The sequence shown here is derived from an EMBL/GenBank/DDBJ whole genome shotgun (WGS) entry which is preliminary data.</text>
</comment>
<keyword evidence="1" id="KW-0677">Repeat</keyword>
<dbReference type="InterPro" id="IPR019734">
    <property type="entry name" value="TPR_rpt"/>
</dbReference>
<evidence type="ECO:0000313" key="5">
    <source>
        <dbReference type="EMBL" id="MDZ8118149.1"/>
    </source>
</evidence>
<dbReference type="InterPro" id="IPR011990">
    <property type="entry name" value="TPR-like_helical_dom_sf"/>
</dbReference>
<dbReference type="EMBL" id="JARVCO010000007">
    <property type="protein sequence ID" value="MDZ8118149.1"/>
    <property type="molecule type" value="Genomic_DNA"/>
</dbReference>
<dbReference type="Pfam" id="PF13181">
    <property type="entry name" value="TPR_8"/>
    <property type="match status" value="1"/>
</dbReference>
<keyword evidence="6" id="KW-1185">Reference proteome</keyword>
<accession>A0ABU5MVA2</accession>
<keyword evidence="4" id="KW-0732">Signal</keyword>
<name>A0ABU5MVA2_9BACT</name>
<dbReference type="SMART" id="SM00028">
    <property type="entry name" value="TPR"/>
    <property type="match status" value="6"/>
</dbReference>
<feature type="repeat" description="TPR" evidence="3">
    <location>
        <begin position="389"/>
        <end position="422"/>
    </location>
</feature>
<evidence type="ECO:0000256" key="1">
    <source>
        <dbReference type="ARBA" id="ARBA00022737"/>
    </source>
</evidence>
<reference evidence="5 6" key="1">
    <citation type="journal article" date="2024" name="Appl. Environ. Microbiol.">
        <title>Pontiella agarivorans sp. nov., a novel marine anaerobic bacterium capable of degrading macroalgal polysaccharides and fixing nitrogen.</title>
        <authorList>
            <person name="Liu N."/>
            <person name="Kivenson V."/>
            <person name="Peng X."/>
            <person name="Cui Z."/>
            <person name="Lankiewicz T.S."/>
            <person name="Gosselin K.M."/>
            <person name="English C.J."/>
            <person name="Blair E.M."/>
            <person name="O'Malley M.A."/>
            <person name="Valentine D.L."/>
        </authorList>
    </citation>
    <scope>NUCLEOTIDE SEQUENCE [LARGE SCALE GENOMIC DNA]</scope>
    <source>
        <strain evidence="5 6">NLcol2</strain>
    </source>
</reference>
<dbReference type="SUPFAM" id="SSF48452">
    <property type="entry name" value="TPR-like"/>
    <property type="match status" value="1"/>
</dbReference>
<dbReference type="Proteomes" id="UP001290861">
    <property type="component" value="Unassembled WGS sequence"/>
</dbReference>
<evidence type="ECO:0000313" key="6">
    <source>
        <dbReference type="Proteomes" id="UP001290861"/>
    </source>
</evidence>
<dbReference type="Gene3D" id="1.25.40.10">
    <property type="entry name" value="Tetratricopeptide repeat domain"/>
    <property type="match status" value="3"/>
</dbReference>
<dbReference type="PANTHER" id="PTHR44998:SF1">
    <property type="entry name" value="UDP-N-ACETYLGLUCOSAMINE--PEPTIDE N-ACETYLGLUCOSAMINYLTRANSFERASE 110 KDA SUBUNIT"/>
    <property type="match status" value="1"/>
</dbReference>
<feature type="repeat" description="TPR" evidence="3">
    <location>
        <begin position="122"/>
        <end position="155"/>
    </location>
</feature>
<dbReference type="PROSITE" id="PS50293">
    <property type="entry name" value="TPR_REGION"/>
    <property type="match status" value="1"/>
</dbReference>
<dbReference type="RefSeq" id="WP_322607948.1">
    <property type="nucleotide sequence ID" value="NZ_JARVCO010000007.1"/>
</dbReference>
<proteinExistence type="predicted"/>
<protein>
    <submittedName>
        <fullName evidence="5">Tetratricopeptide repeat protein</fullName>
    </submittedName>
</protein>
<dbReference type="PROSITE" id="PS50005">
    <property type="entry name" value="TPR"/>
    <property type="match status" value="4"/>
</dbReference>
<evidence type="ECO:0000256" key="3">
    <source>
        <dbReference type="PROSITE-ProRule" id="PRU00339"/>
    </source>
</evidence>
<dbReference type="PANTHER" id="PTHR44998">
    <property type="match status" value="1"/>
</dbReference>
<keyword evidence="2 3" id="KW-0802">TPR repeat</keyword>
<dbReference type="InterPro" id="IPR013105">
    <property type="entry name" value="TPR_2"/>
</dbReference>